<feature type="binding site" evidence="9">
    <location>
        <position position="189"/>
    </location>
    <ligand>
        <name>ATP</name>
        <dbReference type="ChEBI" id="CHEBI:30616"/>
    </ligand>
</feature>
<feature type="binding site" evidence="9">
    <location>
        <position position="291"/>
    </location>
    <ligand>
        <name>K(+)</name>
        <dbReference type="ChEBI" id="CHEBI:29103"/>
    </ligand>
</feature>
<dbReference type="InterPro" id="IPR011877">
    <property type="entry name" value="Ribokinase"/>
</dbReference>
<comment type="caution">
    <text evidence="9">Lacks conserved residue(s) required for the propagation of feature annotation.</text>
</comment>
<evidence type="ECO:0000256" key="5">
    <source>
        <dbReference type="ARBA" id="ARBA00022840"/>
    </source>
</evidence>
<keyword evidence="7 9" id="KW-0630">Potassium</keyword>
<feature type="binding site" evidence="9">
    <location>
        <begin position="13"/>
        <end position="15"/>
    </location>
    <ligand>
        <name>substrate</name>
    </ligand>
</feature>
<dbReference type="HAMAP" id="MF_01987">
    <property type="entry name" value="Ribokinase"/>
    <property type="match status" value="1"/>
</dbReference>
<evidence type="ECO:0000313" key="12">
    <source>
        <dbReference type="EMBL" id="GAA2338463.1"/>
    </source>
</evidence>
<dbReference type="Proteomes" id="UP001500253">
    <property type="component" value="Unassembled WGS sequence"/>
</dbReference>
<dbReference type="InterPro" id="IPR011611">
    <property type="entry name" value="PfkB_dom"/>
</dbReference>
<dbReference type="InterPro" id="IPR002139">
    <property type="entry name" value="Ribo/fructo_kinase"/>
</dbReference>
<comment type="activity regulation">
    <text evidence="9">Activated by a monovalent cation that binds near, but not in, the active site. The most likely occupant of the site in vivo is potassium. Ion binding induces a conformational change that may alter substrate affinity.</text>
</comment>
<dbReference type="PRINTS" id="PR00990">
    <property type="entry name" value="RIBOKINASE"/>
</dbReference>
<keyword evidence="1 9" id="KW-0808">Transferase</keyword>
<dbReference type="Pfam" id="PF00294">
    <property type="entry name" value="PfkB"/>
    <property type="match status" value="1"/>
</dbReference>
<comment type="catalytic activity">
    <reaction evidence="9">
        <text>D-ribose + ATP = D-ribose 5-phosphate + ADP + H(+)</text>
        <dbReference type="Rhea" id="RHEA:13697"/>
        <dbReference type="ChEBI" id="CHEBI:15378"/>
        <dbReference type="ChEBI" id="CHEBI:30616"/>
        <dbReference type="ChEBI" id="CHEBI:47013"/>
        <dbReference type="ChEBI" id="CHEBI:78346"/>
        <dbReference type="ChEBI" id="CHEBI:456216"/>
        <dbReference type="EC" id="2.7.1.15"/>
    </reaction>
</comment>
<keyword evidence="5 9" id="KW-0067">ATP-binding</keyword>
<keyword evidence="9" id="KW-0963">Cytoplasm</keyword>
<feature type="binding site" evidence="9">
    <location>
        <position position="254"/>
    </location>
    <ligand>
        <name>K(+)</name>
        <dbReference type="ChEBI" id="CHEBI:29103"/>
    </ligand>
</feature>
<comment type="similarity">
    <text evidence="9">Belongs to the carbohydrate kinase PfkB family. Ribokinase subfamily.</text>
</comment>
<evidence type="ECO:0000256" key="8">
    <source>
        <dbReference type="ARBA" id="ARBA00023277"/>
    </source>
</evidence>
<evidence type="ECO:0000313" key="13">
    <source>
        <dbReference type="Proteomes" id="UP001500253"/>
    </source>
</evidence>
<keyword evidence="4 9" id="KW-0418">Kinase</keyword>
<dbReference type="PANTHER" id="PTHR10584">
    <property type="entry name" value="SUGAR KINASE"/>
    <property type="match status" value="1"/>
</dbReference>
<gene>
    <name evidence="9" type="primary">rbsK</name>
    <name evidence="12" type="ORF">GCM10010246_23840</name>
</gene>
<feature type="domain" description="Carbohydrate kinase PfkB" evidence="11">
    <location>
        <begin position="4"/>
        <end position="300"/>
    </location>
</feature>
<dbReference type="CDD" id="cd01174">
    <property type="entry name" value="ribokinase"/>
    <property type="match status" value="1"/>
</dbReference>
<evidence type="ECO:0000256" key="7">
    <source>
        <dbReference type="ARBA" id="ARBA00022958"/>
    </source>
</evidence>
<evidence type="ECO:0000256" key="4">
    <source>
        <dbReference type="ARBA" id="ARBA00022777"/>
    </source>
</evidence>
<keyword evidence="3 9" id="KW-0547">Nucleotide-binding</keyword>
<evidence type="ECO:0000256" key="3">
    <source>
        <dbReference type="ARBA" id="ARBA00022741"/>
    </source>
</evidence>
<comment type="function">
    <text evidence="9">Catalyzes the phosphorylation of ribose at O-5 in a reaction requiring ATP and magnesium. The resulting D-ribose-5-phosphate can then be used either for sythesis of nucleotides, histidine, and tryptophan, or as a component of the pentose phosphate pathway.</text>
</comment>
<dbReference type="SUPFAM" id="SSF53613">
    <property type="entry name" value="Ribokinase-like"/>
    <property type="match status" value="1"/>
</dbReference>
<feature type="active site" description="Proton acceptor" evidence="9">
    <location>
        <position position="258"/>
    </location>
</feature>
<keyword evidence="8 9" id="KW-0119">Carbohydrate metabolism</keyword>
<reference evidence="13" key="1">
    <citation type="journal article" date="2019" name="Int. J. Syst. Evol. Microbiol.">
        <title>The Global Catalogue of Microorganisms (GCM) 10K type strain sequencing project: providing services to taxonomists for standard genome sequencing and annotation.</title>
        <authorList>
            <consortium name="The Broad Institute Genomics Platform"/>
            <consortium name="The Broad Institute Genome Sequencing Center for Infectious Disease"/>
            <person name="Wu L."/>
            <person name="Ma J."/>
        </authorList>
    </citation>
    <scope>NUCLEOTIDE SEQUENCE [LARGE SCALE GENOMIC DNA]</scope>
    <source>
        <strain evidence="13">JCM 4316</strain>
    </source>
</reference>
<keyword evidence="6 9" id="KW-0460">Magnesium</keyword>
<feature type="binding site" evidence="9">
    <location>
        <begin position="41"/>
        <end position="45"/>
    </location>
    <ligand>
        <name>substrate</name>
    </ligand>
</feature>
<feature type="binding site" evidence="9">
    <location>
        <position position="258"/>
    </location>
    <ligand>
        <name>substrate</name>
    </ligand>
</feature>
<dbReference type="EC" id="2.7.1.15" evidence="9 10"/>
<evidence type="ECO:0000256" key="1">
    <source>
        <dbReference type="ARBA" id="ARBA00022679"/>
    </source>
</evidence>
<keyword evidence="13" id="KW-1185">Reference proteome</keyword>
<comment type="subunit">
    <text evidence="9">Homodimer.</text>
</comment>
<protein>
    <recommendedName>
        <fullName evidence="9 10">Ribokinase</fullName>
        <shortName evidence="9">RK</shortName>
        <ecNumber evidence="9 10">2.7.1.15</ecNumber>
    </recommendedName>
</protein>
<feature type="binding site" evidence="9">
    <location>
        <begin position="226"/>
        <end position="231"/>
    </location>
    <ligand>
        <name>ATP</name>
        <dbReference type="ChEBI" id="CHEBI:30616"/>
    </ligand>
</feature>
<dbReference type="Gene3D" id="3.40.1190.20">
    <property type="match status" value="1"/>
</dbReference>
<feature type="binding site" evidence="9">
    <location>
        <position position="141"/>
    </location>
    <ligand>
        <name>substrate</name>
    </ligand>
</feature>
<evidence type="ECO:0000259" key="11">
    <source>
        <dbReference type="Pfam" id="PF00294"/>
    </source>
</evidence>
<evidence type="ECO:0000256" key="2">
    <source>
        <dbReference type="ARBA" id="ARBA00022723"/>
    </source>
</evidence>
<sequence>MHDHDLLVVGSANADLVIGVERRPAAGETVLGSDLAVHPGGKGANQAVAAARLGARTALLARVGDDAHGRLLLESQRAAGVDTAGVLVGGAPTGVALITVDPSGDNSIVVSPGANARLSPDDVRAAADLLASARVVSVQLEIPLETVAAVAEAVRTAGGETGPRLVLNPSPPAALPAEVLAACDPLVLNEHEARFLLGEDPAGREEAPEAWAAALLARGPRSVVVTLGAGGALVADRDRTVLVPSLPVEAVDTTGAGDAFTGALGWRLGVGDDLETAVRFAVRVGAAAVTRAGAQESFPTAEEVAAR</sequence>
<comment type="pathway">
    <text evidence="9">Carbohydrate metabolism; D-ribose degradation; D-ribose 5-phosphate from beta-D-ribopyranose: step 2/2.</text>
</comment>
<name>A0ABP5STR1_9ACTN</name>
<feature type="binding site" evidence="9">
    <location>
        <position position="288"/>
    </location>
    <ligand>
        <name>K(+)</name>
        <dbReference type="ChEBI" id="CHEBI:29103"/>
    </ligand>
</feature>
<feature type="binding site" evidence="9">
    <location>
        <position position="293"/>
    </location>
    <ligand>
        <name>K(+)</name>
        <dbReference type="ChEBI" id="CHEBI:29103"/>
    </ligand>
</feature>
<dbReference type="NCBIfam" id="TIGR02152">
    <property type="entry name" value="D_ribokin_bact"/>
    <property type="match status" value="1"/>
</dbReference>
<comment type="subcellular location">
    <subcellularLocation>
        <location evidence="9">Cytoplasm</location>
    </subcellularLocation>
</comment>
<comment type="cofactor">
    <cofactor evidence="9">
        <name>Mg(2+)</name>
        <dbReference type="ChEBI" id="CHEBI:18420"/>
    </cofactor>
    <text evidence="9">Requires a divalent cation, most likely magnesium in vivo, as an electrophilic catalyst to aid phosphoryl group transfer. It is the chelate of the metal and the nucleotide that is the actual substrate.</text>
</comment>
<accession>A0ABP5STR1</accession>
<proteinExistence type="inferred from homology"/>
<organism evidence="12 13">
    <name type="scientific">Streptomyces cuspidosporus</name>
    <dbReference type="NCBI Taxonomy" id="66882"/>
    <lineage>
        <taxon>Bacteria</taxon>
        <taxon>Bacillati</taxon>
        <taxon>Actinomycetota</taxon>
        <taxon>Actinomycetes</taxon>
        <taxon>Kitasatosporales</taxon>
        <taxon>Streptomycetaceae</taxon>
        <taxon>Streptomyces</taxon>
    </lineage>
</organism>
<feature type="binding site" evidence="9">
    <location>
        <begin position="257"/>
        <end position="258"/>
    </location>
    <ligand>
        <name>ATP</name>
        <dbReference type="ChEBI" id="CHEBI:30616"/>
    </ligand>
</feature>
<evidence type="ECO:0000256" key="6">
    <source>
        <dbReference type="ARBA" id="ARBA00022842"/>
    </source>
</evidence>
<keyword evidence="2 9" id="KW-0479">Metal-binding</keyword>
<comment type="caution">
    <text evidence="12">The sequence shown here is derived from an EMBL/GenBank/DDBJ whole genome shotgun (WGS) entry which is preliminary data.</text>
</comment>
<feature type="binding site" evidence="9">
    <location>
        <position position="252"/>
    </location>
    <ligand>
        <name>K(+)</name>
        <dbReference type="ChEBI" id="CHEBI:29103"/>
    </ligand>
</feature>
<dbReference type="PANTHER" id="PTHR10584:SF166">
    <property type="entry name" value="RIBOKINASE"/>
    <property type="match status" value="1"/>
</dbReference>
<feature type="binding site" evidence="9">
    <location>
        <position position="297"/>
    </location>
    <ligand>
        <name>K(+)</name>
        <dbReference type="ChEBI" id="CHEBI:29103"/>
    </ligand>
</feature>
<dbReference type="InterPro" id="IPR029056">
    <property type="entry name" value="Ribokinase-like"/>
</dbReference>
<evidence type="ECO:0000256" key="9">
    <source>
        <dbReference type="HAMAP-Rule" id="MF_01987"/>
    </source>
</evidence>
<dbReference type="RefSeq" id="WP_346174442.1">
    <property type="nucleotide sequence ID" value="NZ_BAAASD010000007.1"/>
</dbReference>
<dbReference type="EMBL" id="BAAASD010000007">
    <property type="protein sequence ID" value="GAA2338463.1"/>
    <property type="molecule type" value="Genomic_DNA"/>
</dbReference>
<evidence type="ECO:0000256" key="10">
    <source>
        <dbReference type="NCBIfam" id="TIGR02152"/>
    </source>
</evidence>